<organism evidence="4 5">
    <name type="scientific">Saitozyma podzolica</name>
    <dbReference type="NCBI Taxonomy" id="1890683"/>
    <lineage>
        <taxon>Eukaryota</taxon>
        <taxon>Fungi</taxon>
        <taxon>Dikarya</taxon>
        <taxon>Basidiomycota</taxon>
        <taxon>Agaricomycotina</taxon>
        <taxon>Tremellomycetes</taxon>
        <taxon>Tremellales</taxon>
        <taxon>Trimorphomycetaceae</taxon>
        <taxon>Saitozyma</taxon>
    </lineage>
</organism>
<dbReference type="InterPro" id="IPR024549">
    <property type="entry name" value="NADH-UbQ_OxRdtase_su21_C_fun"/>
</dbReference>
<gene>
    <name evidence="4" type="ORF">EHS25_003815</name>
</gene>
<dbReference type="Pfam" id="PF12853">
    <property type="entry name" value="NADH_u_ox_C"/>
    <property type="match status" value="1"/>
</dbReference>
<evidence type="ECO:0008006" key="6">
    <source>
        <dbReference type="Google" id="ProtNLM"/>
    </source>
</evidence>
<dbReference type="EMBL" id="RSCD01000019">
    <property type="protein sequence ID" value="RSH85674.1"/>
    <property type="molecule type" value="Genomic_DNA"/>
</dbReference>
<feature type="transmembrane region" description="Helical" evidence="1">
    <location>
        <begin position="60"/>
        <end position="80"/>
    </location>
</feature>
<evidence type="ECO:0000259" key="2">
    <source>
        <dbReference type="Pfam" id="PF10785"/>
    </source>
</evidence>
<evidence type="ECO:0000256" key="1">
    <source>
        <dbReference type="SAM" id="Phobius"/>
    </source>
</evidence>
<dbReference type="STRING" id="1890683.A0A427Y3L4"/>
<dbReference type="PANTHER" id="PTHR34062:SF1">
    <property type="entry name" value="NADH-UBIQUINONE OXIDOREDUCTASE 21KDA SUBUNIT N-TERMINAL DOMAIN-CONTAINING PROTEIN"/>
    <property type="match status" value="1"/>
</dbReference>
<keyword evidence="5" id="KW-1185">Reference proteome</keyword>
<sequence>MPLQERPRPYPLIDADPHAGRVVRYMRSSDYAVWGGATVAGPALLYLYEKVDPTKYRFGISPALRLTGFLGFCAGFMLAYQNSSLRFMGLTENAREAALDAQELGARAKRGEPIYGETDLSDYIQGVAARNSTWSQLKLSAMPWFNLVNHNRHGVDTSKYGESSNQPS</sequence>
<accession>A0A427Y3L4</accession>
<keyword evidence="1" id="KW-0812">Transmembrane</keyword>
<name>A0A427Y3L4_9TREE</name>
<reference evidence="4 5" key="1">
    <citation type="submission" date="2018-11" db="EMBL/GenBank/DDBJ databases">
        <title>Genome sequence of Saitozyma podzolica DSM 27192.</title>
        <authorList>
            <person name="Aliyu H."/>
            <person name="Gorte O."/>
            <person name="Ochsenreither K."/>
        </authorList>
    </citation>
    <scope>NUCLEOTIDE SEQUENCE [LARGE SCALE GENOMIC DNA]</scope>
    <source>
        <strain evidence="4 5">DSM 27192</strain>
    </source>
</reference>
<comment type="caution">
    <text evidence="4">The sequence shown here is derived from an EMBL/GenBank/DDBJ whole genome shotgun (WGS) entry which is preliminary data.</text>
</comment>
<dbReference type="AlphaFoldDB" id="A0A427Y3L4"/>
<feature type="transmembrane region" description="Helical" evidence="1">
    <location>
        <begin position="31"/>
        <end position="48"/>
    </location>
</feature>
<dbReference type="PANTHER" id="PTHR34062">
    <property type="entry name" value="OXIDOREDUCTASE 21 KDA SUBUNIT, PUTATIVE (AFU_ORTHOLOGUE AFUA_4G04750)-RELATED"/>
    <property type="match status" value="1"/>
</dbReference>
<feature type="domain" description="NADH-ubiquinone oxidoreductase 21kDa subunit N-terminal" evidence="2">
    <location>
        <begin position="9"/>
        <end position="92"/>
    </location>
</feature>
<dbReference type="OrthoDB" id="196140at2759"/>
<keyword evidence="1" id="KW-0472">Membrane</keyword>
<keyword evidence="1" id="KW-1133">Transmembrane helix</keyword>
<feature type="domain" description="NADH-ubiquinone oxidoreductase 21kDa subunit C-terminal fungi" evidence="3">
    <location>
        <begin position="103"/>
        <end position="163"/>
    </location>
</feature>
<dbReference type="Proteomes" id="UP000279259">
    <property type="component" value="Unassembled WGS sequence"/>
</dbReference>
<dbReference type="InterPro" id="IPR053229">
    <property type="entry name" value="NADH-Q_oxidrdct_subunit"/>
</dbReference>
<evidence type="ECO:0000313" key="5">
    <source>
        <dbReference type="Proteomes" id="UP000279259"/>
    </source>
</evidence>
<protein>
    <recommendedName>
        <fullName evidence="6">NADH-ubiquinone oxidoreductase 21 kDa subunit</fullName>
    </recommendedName>
</protein>
<evidence type="ECO:0000313" key="4">
    <source>
        <dbReference type="EMBL" id="RSH85674.1"/>
    </source>
</evidence>
<proteinExistence type="predicted"/>
<dbReference type="Pfam" id="PF10785">
    <property type="entry name" value="NADH-u_ox-rdase"/>
    <property type="match status" value="1"/>
</dbReference>
<dbReference type="InterPro" id="IPR019721">
    <property type="entry name" value="NADH-UbQ_OxRdtase_su21_N"/>
</dbReference>
<evidence type="ECO:0000259" key="3">
    <source>
        <dbReference type="Pfam" id="PF12853"/>
    </source>
</evidence>